<feature type="transmembrane region" description="Helical" evidence="2">
    <location>
        <begin position="50"/>
        <end position="75"/>
    </location>
</feature>
<dbReference type="Proteomes" id="UP000237631">
    <property type="component" value="Unassembled WGS sequence"/>
</dbReference>
<keyword evidence="2" id="KW-0472">Membrane</keyword>
<reference evidence="4" key="1">
    <citation type="journal article" date="2017" name="bioRxiv">
        <title>Conservation of a gene cluster reveals novel cercosporin biosynthetic mechanisms and extends production to the genus Colletotrichum.</title>
        <authorList>
            <person name="de Jonge R."/>
            <person name="Ebert M.K."/>
            <person name="Huitt-Roehl C.R."/>
            <person name="Pal P."/>
            <person name="Suttle J.C."/>
            <person name="Spanner R.E."/>
            <person name="Neubauer J.D."/>
            <person name="Jurick W.M.II."/>
            <person name="Stott K.A."/>
            <person name="Secor G.A."/>
            <person name="Thomma B.P.H.J."/>
            <person name="Van de Peer Y."/>
            <person name="Townsend C.A."/>
            <person name="Bolton M.D."/>
        </authorList>
    </citation>
    <scope>NUCLEOTIDE SEQUENCE [LARGE SCALE GENOMIC DNA]</scope>
    <source>
        <strain evidence="4">CBS538.71</strain>
    </source>
</reference>
<accession>A0A2S6BVZ0</accession>
<dbReference type="AlphaFoldDB" id="A0A2S6BVZ0"/>
<keyword evidence="4" id="KW-1185">Reference proteome</keyword>
<protein>
    <submittedName>
        <fullName evidence="3">Uncharacterized protein</fullName>
    </submittedName>
</protein>
<evidence type="ECO:0000256" key="2">
    <source>
        <dbReference type="SAM" id="Phobius"/>
    </source>
</evidence>
<dbReference type="EMBL" id="PNEN01001745">
    <property type="protein sequence ID" value="PPJ51642.1"/>
    <property type="molecule type" value="Genomic_DNA"/>
</dbReference>
<proteinExistence type="predicted"/>
<feature type="region of interest" description="Disordered" evidence="1">
    <location>
        <begin position="1"/>
        <end position="21"/>
    </location>
</feature>
<dbReference type="OrthoDB" id="10347750at2759"/>
<evidence type="ECO:0000313" key="4">
    <source>
        <dbReference type="Proteomes" id="UP000237631"/>
    </source>
</evidence>
<comment type="caution">
    <text evidence="3">The sequence shown here is derived from an EMBL/GenBank/DDBJ whole genome shotgun (WGS) entry which is preliminary data.</text>
</comment>
<gene>
    <name evidence="3" type="ORF">CBER1_08818</name>
</gene>
<feature type="compositionally biased region" description="Basic and acidic residues" evidence="1">
    <location>
        <begin position="1"/>
        <end position="14"/>
    </location>
</feature>
<evidence type="ECO:0000256" key="1">
    <source>
        <dbReference type="SAM" id="MobiDB-lite"/>
    </source>
</evidence>
<sequence>MDEQKGVLARETEKQPATNDAECGRISKDWTEERIKATRRKADDIKSTKAIFGMYILVLPLSTFGLISLTTFCIVKPIFYQLARYIVDMYTHTGLEIRIPLINRTWTIVPKIWPDDSAVSEIVAGTGSWPCQRDIIVAWLRRLRNGQRPCSPGKQATWIWGMMGMVLVTIFLAYLDKWLDGHFDFESIGKWLAGVVRQHIKTRAA</sequence>
<feature type="transmembrane region" description="Helical" evidence="2">
    <location>
        <begin position="157"/>
        <end position="175"/>
    </location>
</feature>
<evidence type="ECO:0000313" key="3">
    <source>
        <dbReference type="EMBL" id="PPJ51642.1"/>
    </source>
</evidence>
<name>A0A2S6BVZ0_9PEZI</name>
<keyword evidence="2" id="KW-0812">Transmembrane</keyword>
<keyword evidence="2" id="KW-1133">Transmembrane helix</keyword>
<organism evidence="3 4">
    <name type="scientific">Cercospora berteroae</name>
    <dbReference type="NCBI Taxonomy" id="357750"/>
    <lineage>
        <taxon>Eukaryota</taxon>
        <taxon>Fungi</taxon>
        <taxon>Dikarya</taxon>
        <taxon>Ascomycota</taxon>
        <taxon>Pezizomycotina</taxon>
        <taxon>Dothideomycetes</taxon>
        <taxon>Dothideomycetidae</taxon>
        <taxon>Mycosphaerellales</taxon>
        <taxon>Mycosphaerellaceae</taxon>
        <taxon>Cercospora</taxon>
    </lineage>
</organism>